<dbReference type="PIRSF" id="PIRSF000216">
    <property type="entry name" value="NADH_DH_24kDa"/>
    <property type="match status" value="1"/>
</dbReference>
<comment type="cofactor">
    <cofactor evidence="6">
        <name>[2Fe-2S] cluster</name>
        <dbReference type="ChEBI" id="CHEBI:190135"/>
    </cofactor>
</comment>
<dbReference type="Proteomes" id="UP000627781">
    <property type="component" value="Unassembled WGS sequence"/>
</dbReference>
<dbReference type="InterPro" id="IPR028431">
    <property type="entry name" value="NADP_DH_HndA-like"/>
</dbReference>
<evidence type="ECO:0000313" key="7">
    <source>
        <dbReference type="EMBL" id="MBD7913160.1"/>
    </source>
</evidence>
<evidence type="ECO:0000256" key="6">
    <source>
        <dbReference type="ARBA" id="ARBA00034078"/>
    </source>
</evidence>
<evidence type="ECO:0000256" key="5">
    <source>
        <dbReference type="ARBA" id="ARBA00023014"/>
    </source>
</evidence>
<dbReference type="Gene3D" id="1.10.10.1590">
    <property type="entry name" value="NADH-quinone oxidoreductase subunit E"/>
    <property type="match status" value="1"/>
</dbReference>
<comment type="caution">
    <text evidence="7">The sequence shown here is derived from an EMBL/GenBank/DDBJ whole genome shotgun (WGS) entry which is preliminary data.</text>
</comment>
<dbReference type="InterPro" id="IPR036249">
    <property type="entry name" value="Thioredoxin-like_sf"/>
</dbReference>
<keyword evidence="3" id="KW-0479">Metal-binding</keyword>
<dbReference type="CDD" id="cd03064">
    <property type="entry name" value="TRX_Fd_NuoE"/>
    <property type="match status" value="1"/>
</dbReference>
<dbReference type="EMBL" id="JACSRA010000037">
    <property type="protein sequence ID" value="MBD7913160.1"/>
    <property type="molecule type" value="Genomic_DNA"/>
</dbReference>
<dbReference type="RefSeq" id="WP_191770058.1">
    <property type="nucleotide sequence ID" value="NZ_JACSRA010000037.1"/>
</dbReference>
<keyword evidence="4" id="KW-0408">Iron</keyword>
<dbReference type="Pfam" id="PF01257">
    <property type="entry name" value="2Fe-2S_thioredx"/>
    <property type="match status" value="1"/>
</dbReference>
<name>A0ABR8PYA9_9CLOT</name>
<gene>
    <name evidence="7" type="ORF">H9661_17555</name>
</gene>
<dbReference type="Gene3D" id="3.40.30.10">
    <property type="entry name" value="Glutaredoxin"/>
    <property type="match status" value="1"/>
</dbReference>
<keyword evidence="2" id="KW-0001">2Fe-2S</keyword>
<accession>A0ABR8PYA9</accession>
<dbReference type="PANTHER" id="PTHR43342">
    <property type="entry name" value="NADH-QUINONE OXIDOREDUCTASE, E SUBUNIT"/>
    <property type="match status" value="1"/>
</dbReference>
<dbReference type="InterPro" id="IPR041921">
    <property type="entry name" value="NuoE_N"/>
</dbReference>
<dbReference type="InterPro" id="IPR042128">
    <property type="entry name" value="NuoE_dom"/>
</dbReference>
<protein>
    <submittedName>
        <fullName evidence="7">NAD(P)H-dependent oxidoreductase subunit E</fullName>
    </submittedName>
</protein>
<dbReference type="SUPFAM" id="SSF52833">
    <property type="entry name" value="Thioredoxin-like"/>
    <property type="match status" value="1"/>
</dbReference>
<evidence type="ECO:0000256" key="4">
    <source>
        <dbReference type="ARBA" id="ARBA00023004"/>
    </source>
</evidence>
<evidence type="ECO:0000313" key="8">
    <source>
        <dbReference type="Proteomes" id="UP000627781"/>
    </source>
</evidence>
<evidence type="ECO:0000256" key="3">
    <source>
        <dbReference type="ARBA" id="ARBA00022723"/>
    </source>
</evidence>
<evidence type="ECO:0000256" key="2">
    <source>
        <dbReference type="ARBA" id="ARBA00022714"/>
    </source>
</evidence>
<keyword evidence="5" id="KW-0411">Iron-sulfur</keyword>
<keyword evidence="8" id="KW-1185">Reference proteome</keyword>
<organism evidence="7 8">
    <name type="scientific">Clostridium cibarium</name>
    <dbReference type="NCBI Taxonomy" id="2762247"/>
    <lineage>
        <taxon>Bacteria</taxon>
        <taxon>Bacillati</taxon>
        <taxon>Bacillota</taxon>
        <taxon>Clostridia</taxon>
        <taxon>Eubacteriales</taxon>
        <taxon>Clostridiaceae</taxon>
        <taxon>Clostridium</taxon>
    </lineage>
</organism>
<sequence>MGNSCKRFKPLEDYIASLKVKQGALIEVLHYAQDLYGYIGEEVQEYIAKSMNIPKAKIYGVISFYSYFSTEPKGENVISVCTGTACFVRGADEILEEFKKRLKINPGETTIDGKFTLNTLRCVGSCALAPVVSVGDRLYGKFKKEDVDKVIREFSEGHYGKN</sequence>
<evidence type="ECO:0000256" key="1">
    <source>
        <dbReference type="ARBA" id="ARBA00010643"/>
    </source>
</evidence>
<dbReference type="PANTHER" id="PTHR43342:SF2">
    <property type="entry name" value="POTENTIAL NAD-REDUCING HYDROGENASE SUBUNIT"/>
    <property type="match status" value="1"/>
</dbReference>
<comment type="similarity">
    <text evidence="1">Belongs to the complex I 24 kDa subunit family.</text>
</comment>
<reference evidence="7 8" key="1">
    <citation type="submission" date="2020-08" db="EMBL/GenBank/DDBJ databases">
        <title>A Genomic Blueprint of the Chicken Gut Microbiome.</title>
        <authorList>
            <person name="Gilroy R."/>
            <person name="Ravi A."/>
            <person name="Getino M."/>
            <person name="Pursley I."/>
            <person name="Horton D.L."/>
            <person name="Alikhan N.-F."/>
            <person name="Baker D."/>
            <person name="Gharbi K."/>
            <person name="Hall N."/>
            <person name="Watson M."/>
            <person name="Adriaenssens E.M."/>
            <person name="Foster-Nyarko E."/>
            <person name="Jarju S."/>
            <person name="Secka A."/>
            <person name="Antonio M."/>
            <person name="Oren A."/>
            <person name="Chaudhuri R."/>
            <person name="La Ragione R.M."/>
            <person name="Hildebrand F."/>
            <person name="Pallen M.J."/>
        </authorList>
    </citation>
    <scope>NUCLEOTIDE SEQUENCE [LARGE SCALE GENOMIC DNA]</scope>
    <source>
        <strain evidence="7 8">Sa3CVN1</strain>
    </source>
</reference>
<proteinExistence type="inferred from homology"/>
<dbReference type="InterPro" id="IPR002023">
    <property type="entry name" value="NuoE-like"/>
</dbReference>